<dbReference type="InterPro" id="IPR012577">
    <property type="entry name" value="NIPSNAP"/>
</dbReference>
<protein>
    <submittedName>
        <fullName evidence="2">NIPSNAP family protein</fullName>
    </submittedName>
</protein>
<dbReference type="EMBL" id="BAABEY010000002">
    <property type="protein sequence ID" value="GAA4432369.1"/>
    <property type="molecule type" value="Genomic_DNA"/>
</dbReference>
<dbReference type="SUPFAM" id="SSF54909">
    <property type="entry name" value="Dimeric alpha+beta barrel"/>
    <property type="match status" value="1"/>
</dbReference>
<gene>
    <name evidence="2" type="ORF">GCM10023091_04350</name>
</gene>
<keyword evidence="3" id="KW-1185">Reference proteome</keyword>
<proteinExistence type="predicted"/>
<feature type="domain" description="NIPSNAP" evidence="1">
    <location>
        <begin position="149"/>
        <end position="252"/>
    </location>
</feature>
<dbReference type="Proteomes" id="UP001501508">
    <property type="component" value="Unassembled WGS sequence"/>
</dbReference>
<evidence type="ECO:0000313" key="3">
    <source>
        <dbReference type="Proteomes" id="UP001501508"/>
    </source>
</evidence>
<dbReference type="InterPro" id="IPR011008">
    <property type="entry name" value="Dimeric_a/b-barrel"/>
</dbReference>
<evidence type="ECO:0000259" key="1">
    <source>
        <dbReference type="Pfam" id="PF07978"/>
    </source>
</evidence>
<reference evidence="3" key="1">
    <citation type="journal article" date="2019" name="Int. J. Syst. Evol. Microbiol.">
        <title>The Global Catalogue of Microorganisms (GCM) 10K type strain sequencing project: providing services to taxonomists for standard genome sequencing and annotation.</title>
        <authorList>
            <consortium name="The Broad Institute Genomics Platform"/>
            <consortium name="The Broad Institute Genome Sequencing Center for Infectious Disease"/>
            <person name="Wu L."/>
            <person name="Ma J."/>
        </authorList>
    </citation>
    <scope>NUCLEOTIDE SEQUENCE [LARGE SCALE GENOMIC DNA]</scope>
    <source>
        <strain evidence="3">JCM 31920</strain>
    </source>
</reference>
<dbReference type="RefSeq" id="WP_345026377.1">
    <property type="nucleotide sequence ID" value="NZ_BAABEY010000002.1"/>
</dbReference>
<comment type="caution">
    <text evidence="2">The sequence shown here is derived from an EMBL/GenBank/DDBJ whole genome shotgun (WGS) entry which is preliminary data.</text>
</comment>
<accession>A0ABP8LM57</accession>
<evidence type="ECO:0000313" key="2">
    <source>
        <dbReference type="EMBL" id="GAA4432369.1"/>
    </source>
</evidence>
<name>A0ABP8LM57_9BACT</name>
<sequence>MKTWITAFLLIFSAISGFAQEYYELKKYTLSNEAQEKRLDDYLKNAYLPAAKKAGIQAIGVFKPVASDKENFGKVVFVLTPYPNLGLFEKLPSLLEKNAEYREKGKDYLEAAHDNAPYKRIEGTLMRSFSGSPRHKKPNLKSPAPERVYELRSYEGPTERRYLNKVAMFNKGGEIPIFNRLGFNPMFYGEVLAGKDQPNMIYMTTFENMKSRDEHWEAFRTDAEWGKLKADPNYQNNVSGRWTFLLFPTDYSDL</sequence>
<dbReference type="Pfam" id="PF07978">
    <property type="entry name" value="NIPSNAP"/>
    <property type="match status" value="1"/>
</dbReference>
<organism evidence="2 3">
    <name type="scientific">Ravibacter arvi</name>
    <dbReference type="NCBI Taxonomy" id="2051041"/>
    <lineage>
        <taxon>Bacteria</taxon>
        <taxon>Pseudomonadati</taxon>
        <taxon>Bacteroidota</taxon>
        <taxon>Cytophagia</taxon>
        <taxon>Cytophagales</taxon>
        <taxon>Spirosomataceae</taxon>
        <taxon>Ravibacter</taxon>
    </lineage>
</organism>
<dbReference type="Gene3D" id="3.30.70.100">
    <property type="match status" value="2"/>
</dbReference>